<organism evidence="7 8">
    <name type="scientific">Boudabousia marimammalium</name>
    <dbReference type="NCBI Taxonomy" id="156892"/>
    <lineage>
        <taxon>Bacteria</taxon>
        <taxon>Bacillati</taxon>
        <taxon>Actinomycetota</taxon>
        <taxon>Actinomycetes</taxon>
        <taxon>Actinomycetales</taxon>
        <taxon>Actinomycetaceae</taxon>
        <taxon>Boudabousia</taxon>
    </lineage>
</organism>
<sequence length="409" mass="43918">MSDDSTSSYDPSESLAIRRAIRALFGIVLLTNLAKITINPVLAPLARATNLEAWHVGAMVSASALMITLTSTWWGRRSLKWGYRRVLRLSIWVNLFALVSFWLAAEAGMARILGGTLLFLLFLLSRGIIYGWALAAISPTTQAYVAAITTTESQRVKGMASMGAAQSLSMIGGAMLGALLGILGLRAPLIGAPFLVLAAVFLLLFLPHPDHNQLVKNPPKMSPWDKRVLPYLITGYAMFTAVGMTQIIMGFIVADRFHLDPQQTITITGLGLLASGIGSLTAQLGIIPRISWHPHRLLKVGIAILTVAAIILVFHLPMWTIFVSMFLLGLGSGFAVPGYTAAPTMLVNDEEQGALAGLLWGNNAFAFMITPVAAGALYTLHHDIPTVAGAVMMLGALLLALLHPHLRRG</sequence>
<feature type="transmembrane region" description="Helical" evidence="5">
    <location>
        <begin position="54"/>
        <end position="74"/>
    </location>
</feature>
<evidence type="ECO:0000256" key="4">
    <source>
        <dbReference type="ARBA" id="ARBA00023136"/>
    </source>
</evidence>
<feature type="transmembrane region" description="Helical" evidence="5">
    <location>
        <begin position="228"/>
        <end position="253"/>
    </location>
</feature>
<comment type="subcellular location">
    <subcellularLocation>
        <location evidence="1">Cell membrane</location>
        <topology evidence="1">Multi-pass membrane protein</topology>
    </subcellularLocation>
</comment>
<keyword evidence="3 5" id="KW-1133">Transmembrane helix</keyword>
<dbReference type="InterPro" id="IPR011701">
    <property type="entry name" value="MFS"/>
</dbReference>
<dbReference type="PANTHER" id="PTHR23546:SF1">
    <property type="entry name" value="MEMBRANE PROTEIN"/>
    <property type="match status" value="1"/>
</dbReference>
<dbReference type="PROSITE" id="PS50850">
    <property type="entry name" value="MFS"/>
    <property type="match status" value="1"/>
</dbReference>
<dbReference type="STRING" id="156892.BM477_01205"/>
<comment type="caution">
    <text evidence="7">The sequence shown here is derived from an EMBL/GenBank/DDBJ whole genome shotgun (WGS) entry which is preliminary data.</text>
</comment>
<keyword evidence="2 5" id="KW-0812">Transmembrane</keyword>
<dbReference type="InterPro" id="IPR020846">
    <property type="entry name" value="MFS_dom"/>
</dbReference>
<dbReference type="Proteomes" id="UP000186465">
    <property type="component" value="Unassembled WGS sequence"/>
</dbReference>
<evidence type="ECO:0000259" key="6">
    <source>
        <dbReference type="PROSITE" id="PS50850"/>
    </source>
</evidence>
<feature type="transmembrane region" description="Helical" evidence="5">
    <location>
        <begin position="189"/>
        <end position="207"/>
    </location>
</feature>
<gene>
    <name evidence="7" type="ORF">BM477_01205</name>
</gene>
<feature type="transmembrane region" description="Helical" evidence="5">
    <location>
        <begin position="321"/>
        <end position="342"/>
    </location>
</feature>
<feature type="transmembrane region" description="Helical" evidence="5">
    <location>
        <begin position="21"/>
        <end position="42"/>
    </location>
</feature>
<protein>
    <recommendedName>
        <fullName evidence="6">Major facilitator superfamily (MFS) profile domain-containing protein</fullName>
    </recommendedName>
</protein>
<feature type="transmembrane region" description="Helical" evidence="5">
    <location>
        <begin position="86"/>
        <end position="105"/>
    </location>
</feature>
<feature type="transmembrane region" description="Helical" evidence="5">
    <location>
        <begin position="354"/>
        <end position="378"/>
    </location>
</feature>
<evidence type="ECO:0000313" key="7">
    <source>
        <dbReference type="EMBL" id="OKL50604.1"/>
    </source>
</evidence>
<proteinExistence type="predicted"/>
<dbReference type="EMBL" id="MPDM01000001">
    <property type="protein sequence ID" value="OKL50604.1"/>
    <property type="molecule type" value="Genomic_DNA"/>
</dbReference>
<evidence type="ECO:0000313" key="8">
    <source>
        <dbReference type="Proteomes" id="UP000186465"/>
    </source>
</evidence>
<evidence type="ECO:0000256" key="2">
    <source>
        <dbReference type="ARBA" id="ARBA00022692"/>
    </source>
</evidence>
<dbReference type="InterPro" id="IPR036259">
    <property type="entry name" value="MFS_trans_sf"/>
</dbReference>
<feature type="transmembrane region" description="Helical" evidence="5">
    <location>
        <begin position="384"/>
        <end position="402"/>
    </location>
</feature>
<dbReference type="RefSeq" id="WP_075360841.1">
    <property type="nucleotide sequence ID" value="NZ_MPDM01000001.1"/>
</dbReference>
<dbReference type="PANTHER" id="PTHR23546">
    <property type="entry name" value="TRANSPORT PROTEIN"/>
    <property type="match status" value="1"/>
</dbReference>
<feature type="transmembrane region" description="Helical" evidence="5">
    <location>
        <begin position="158"/>
        <end position="183"/>
    </location>
</feature>
<dbReference type="Pfam" id="PF07690">
    <property type="entry name" value="MFS_1"/>
    <property type="match status" value="1"/>
</dbReference>
<feature type="domain" description="Major facilitator superfamily (MFS) profile" evidence="6">
    <location>
        <begin position="20"/>
        <end position="407"/>
    </location>
</feature>
<feature type="transmembrane region" description="Helical" evidence="5">
    <location>
        <begin position="265"/>
        <end position="285"/>
    </location>
</feature>
<feature type="transmembrane region" description="Helical" evidence="5">
    <location>
        <begin position="297"/>
        <end position="315"/>
    </location>
</feature>
<dbReference type="AlphaFoldDB" id="A0A1Q5PSP1"/>
<accession>A0A1Q5PSP1</accession>
<dbReference type="GO" id="GO:0005886">
    <property type="term" value="C:plasma membrane"/>
    <property type="evidence" value="ECO:0007669"/>
    <property type="project" value="UniProtKB-SubCell"/>
</dbReference>
<dbReference type="OrthoDB" id="9793283at2"/>
<dbReference type="SUPFAM" id="SSF103473">
    <property type="entry name" value="MFS general substrate transporter"/>
    <property type="match status" value="1"/>
</dbReference>
<evidence type="ECO:0000256" key="5">
    <source>
        <dbReference type="SAM" id="Phobius"/>
    </source>
</evidence>
<keyword evidence="8" id="KW-1185">Reference proteome</keyword>
<name>A0A1Q5PSP1_9ACTO</name>
<evidence type="ECO:0000256" key="3">
    <source>
        <dbReference type="ARBA" id="ARBA00022989"/>
    </source>
</evidence>
<dbReference type="Gene3D" id="1.20.1250.20">
    <property type="entry name" value="MFS general substrate transporter like domains"/>
    <property type="match status" value="1"/>
</dbReference>
<reference evidence="8" key="1">
    <citation type="submission" date="2016-11" db="EMBL/GenBank/DDBJ databases">
        <title>Actinomyces gypaetusis sp. nov. isolated from Gypaetus barbatus in Qinghai Tibet Plateau China.</title>
        <authorList>
            <person name="Meng X."/>
        </authorList>
    </citation>
    <scope>NUCLEOTIDE SEQUENCE [LARGE SCALE GENOMIC DNA]</scope>
    <source>
        <strain evidence="8">DSM 15383</strain>
    </source>
</reference>
<dbReference type="GO" id="GO:0022857">
    <property type="term" value="F:transmembrane transporter activity"/>
    <property type="evidence" value="ECO:0007669"/>
    <property type="project" value="InterPro"/>
</dbReference>
<evidence type="ECO:0000256" key="1">
    <source>
        <dbReference type="ARBA" id="ARBA00004651"/>
    </source>
</evidence>
<keyword evidence="4 5" id="KW-0472">Membrane</keyword>